<keyword evidence="5" id="KW-1185">Reference proteome</keyword>
<dbReference type="InterPro" id="IPR011004">
    <property type="entry name" value="Trimer_LpxA-like_sf"/>
</dbReference>
<proteinExistence type="predicted"/>
<accession>A0A6I3IEW0</accession>
<dbReference type="InterPro" id="IPR018357">
    <property type="entry name" value="Hexapep_transf_CS"/>
</dbReference>
<dbReference type="SUPFAM" id="SSF51161">
    <property type="entry name" value="Trimeric LpxA-like enzymes"/>
    <property type="match status" value="1"/>
</dbReference>
<name>A0A6I3IEW0_9MICO</name>
<dbReference type="Pfam" id="PF00132">
    <property type="entry name" value="Hexapep"/>
    <property type="match status" value="1"/>
</dbReference>
<evidence type="ECO:0000256" key="2">
    <source>
        <dbReference type="ARBA" id="ARBA00022737"/>
    </source>
</evidence>
<gene>
    <name evidence="4" type="ORF">GGG17_11195</name>
</gene>
<dbReference type="AlphaFoldDB" id="A0A6I3IEW0"/>
<evidence type="ECO:0008006" key="6">
    <source>
        <dbReference type="Google" id="ProtNLM"/>
    </source>
</evidence>
<sequence>MSAHFAPTPTLPSRKGRVDVIAELADLRQGATAVTRSNAFRPPWDAPQPEPAQPTSCDARVPAERRWVEWLARRHPIVDILREDRQRNDGISSPGFQAVASQRLARWAASGEAPRWARGPVGRAARAGQWVARSVYGIEIPAEVSLGRRIRVAHQGGIVVHRDAVIGDDVTLRQNVTIGLHRDDVDDQAHNVPTIGDGVSLGAGAVVVGPVAVGAGARVGANAVVTEDVPAGGKAVLPKGVVSGPDRLAATPRAS</sequence>
<evidence type="ECO:0000313" key="4">
    <source>
        <dbReference type="EMBL" id="MTB72522.1"/>
    </source>
</evidence>
<organism evidence="4 5">
    <name type="scientific">Arsenicicoccus cauae</name>
    <dbReference type="NCBI Taxonomy" id="2663847"/>
    <lineage>
        <taxon>Bacteria</taxon>
        <taxon>Bacillati</taxon>
        <taxon>Actinomycetota</taxon>
        <taxon>Actinomycetes</taxon>
        <taxon>Micrococcales</taxon>
        <taxon>Intrasporangiaceae</taxon>
        <taxon>Arsenicicoccus</taxon>
    </lineage>
</organism>
<evidence type="ECO:0000256" key="1">
    <source>
        <dbReference type="ARBA" id="ARBA00022679"/>
    </source>
</evidence>
<dbReference type="PANTHER" id="PTHR42811">
    <property type="entry name" value="SERINE ACETYLTRANSFERASE"/>
    <property type="match status" value="1"/>
</dbReference>
<comment type="caution">
    <text evidence="4">The sequence shown here is derived from an EMBL/GenBank/DDBJ whole genome shotgun (WGS) entry which is preliminary data.</text>
</comment>
<dbReference type="InterPro" id="IPR001451">
    <property type="entry name" value="Hexapep"/>
</dbReference>
<keyword evidence="2" id="KW-0677">Repeat</keyword>
<evidence type="ECO:0000313" key="5">
    <source>
        <dbReference type="Proteomes" id="UP000431092"/>
    </source>
</evidence>
<evidence type="ECO:0000256" key="3">
    <source>
        <dbReference type="SAM" id="MobiDB-lite"/>
    </source>
</evidence>
<feature type="region of interest" description="Disordered" evidence="3">
    <location>
        <begin position="33"/>
        <end position="59"/>
    </location>
</feature>
<keyword evidence="1" id="KW-0808">Transferase</keyword>
<protein>
    <recommendedName>
        <fullName evidence="6">Serine O-acetyltransferase</fullName>
    </recommendedName>
</protein>
<dbReference type="GO" id="GO:0016740">
    <property type="term" value="F:transferase activity"/>
    <property type="evidence" value="ECO:0007669"/>
    <property type="project" value="UniProtKB-KW"/>
</dbReference>
<dbReference type="PROSITE" id="PS00101">
    <property type="entry name" value="HEXAPEP_TRANSFERASES"/>
    <property type="match status" value="1"/>
</dbReference>
<dbReference type="EMBL" id="WLVL01000039">
    <property type="protein sequence ID" value="MTB72522.1"/>
    <property type="molecule type" value="Genomic_DNA"/>
</dbReference>
<dbReference type="Proteomes" id="UP000431092">
    <property type="component" value="Unassembled WGS sequence"/>
</dbReference>
<dbReference type="Gene3D" id="2.160.10.10">
    <property type="entry name" value="Hexapeptide repeat proteins"/>
    <property type="match status" value="1"/>
</dbReference>
<reference evidence="4 5" key="1">
    <citation type="submission" date="2019-11" db="EMBL/GenBank/DDBJ databases">
        <title>Whole genome sequencing identifies a novel species of the genus Arsenicicoccus isolated from human blood.</title>
        <authorList>
            <person name="Jeong J.H."/>
            <person name="Kweon O.J."/>
            <person name="Kim H.R."/>
            <person name="Kim T.-H."/>
            <person name="Ha S.-M."/>
            <person name="Lee M.-K."/>
        </authorList>
    </citation>
    <scope>NUCLEOTIDE SEQUENCE [LARGE SCALE GENOMIC DNA]</scope>
    <source>
        <strain evidence="4 5">MKL-02</strain>
    </source>
</reference>